<evidence type="ECO:0000313" key="1">
    <source>
        <dbReference type="EMBL" id="AKU94543.1"/>
    </source>
</evidence>
<dbReference type="Proteomes" id="UP000064967">
    <property type="component" value="Chromosome"/>
</dbReference>
<protein>
    <recommendedName>
        <fullName evidence="3">DUF790 family protein</fullName>
    </recommendedName>
</protein>
<organism evidence="1 2">
    <name type="scientific">Labilithrix luteola</name>
    <dbReference type="NCBI Taxonomy" id="1391654"/>
    <lineage>
        <taxon>Bacteria</taxon>
        <taxon>Pseudomonadati</taxon>
        <taxon>Myxococcota</taxon>
        <taxon>Polyangia</taxon>
        <taxon>Polyangiales</taxon>
        <taxon>Labilitrichaceae</taxon>
        <taxon>Labilithrix</taxon>
    </lineage>
</organism>
<dbReference type="PANTHER" id="PTHR39640:SF1">
    <property type="entry name" value="DUF790 FAMILY PROTEIN"/>
    <property type="match status" value="1"/>
</dbReference>
<evidence type="ECO:0008006" key="3">
    <source>
        <dbReference type="Google" id="ProtNLM"/>
    </source>
</evidence>
<accession>A0A0K1PLX8</accession>
<dbReference type="KEGG" id="llu:AKJ09_01207"/>
<evidence type="ECO:0000313" key="2">
    <source>
        <dbReference type="Proteomes" id="UP000064967"/>
    </source>
</evidence>
<dbReference type="EMBL" id="CP012333">
    <property type="protein sequence ID" value="AKU94543.1"/>
    <property type="molecule type" value="Genomic_DNA"/>
</dbReference>
<dbReference type="Pfam" id="PF05626">
    <property type="entry name" value="DUF790"/>
    <property type="match status" value="1"/>
</dbReference>
<proteinExistence type="predicted"/>
<dbReference type="InterPro" id="IPR008508">
    <property type="entry name" value="Bax1"/>
</dbReference>
<sequence>MDDDRVVPRWLGPRDETTWLLAMYEELADFAGLSVAEADERVRMRVGAIARNEGIVGRVPLAVWTVERRRWTAHVASPVPPERLRSIVFDLAAVLPRDEALERASRELGLSPASIVEALFADRSAQRRLSAPDRRLDPIELGRRYNLALAQTLVMRSSELVVTVARDAQTVVRAAKARRLMTCFETTDDARMKLVISGPLALFHATSKYRRALAELLAVLASTTGWTAHALVSLENEWRLFELSDGAPIRTSGGVPEVDESNLERRLAVDLDRLGPYRLERENVILKSGNRLHVPDFTVVGPNGRVRVEVVSHWTPTFLETKRALLRSFGEPLLLCVDARDDESVPEGPDVVSFRGRIDAATLVAAAERLLSPSACPSRAPPRDEA</sequence>
<gene>
    <name evidence="1" type="ORF">AKJ09_01207</name>
</gene>
<keyword evidence="2" id="KW-1185">Reference proteome</keyword>
<dbReference type="STRING" id="1391654.AKJ09_01207"/>
<dbReference type="AlphaFoldDB" id="A0A0K1PLX8"/>
<dbReference type="PANTHER" id="PTHR39640">
    <property type="entry name" value="VNG6129C"/>
    <property type="match status" value="1"/>
</dbReference>
<name>A0A0K1PLX8_9BACT</name>
<reference evidence="1 2" key="1">
    <citation type="submission" date="2015-08" db="EMBL/GenBank/DDBJ databases">
        <authorList>
            <person name="Babu N.S."/>
            <person name="Beckwith C.J."/>
            <person name="Beseler K.G."/>
            <person name="Brison A."/>
            <person name="Carone J.V."/>
            <person name="Caskin T.P."/>
            <person name="Diamond M."/>
            <person name="Durham M.E."/>
            <person name="Foxe J.M."/>
            <person name="Go M."/>
            <person name="Henderson B.A."/>
            <person name="Jones I.B."/>
            <person name="McGettigan J.A."/>
            <person name="Micheletti S.J."/>
            <person name="Nasrallah M.E."/>
            <person name="Ortiz D."/>
            <person name="Piller C.R."/>
            <person name="Privatt S.R."/>
            <person name="Schneider S.L."/>
            <person name="Sharp S."/>
            <person name="Smith T.C."/>
            <person name="Stanton J.D."/>
            <person name="Ullery H.E."/>
            <person name="Wilson R.J."/>
            <person name="Serrano M.G."/>
            <person name="Buck G."/>
            <person name="Lee V."/>
            <person name="Wang Y."/>
            <person name="Carvalho R."/>
            <person name="Voegtly L."/>
            <person name="Shi R."/>
            <person name="Duckworth R."/>
            <person name="Johnson A."/>
            <person name="Loviza R."/>
            <person name="Walstead R."/>
            <person name="Shah Z."/>
            <person name="Kiflezghi M."/>
            <person name="Wade K."/>
            <person name="Ball S.L."/>
            <person name="Bradley K.W."/>
            <person name="Asai D.J."/>
            <person name="Bowman C.A."/>
            <person name="Russell D.A."/>
            <person name="Pope W.H."/>
            <person name="Jacobs-Sera D."/>
            <person name="Hendrix R.W."/>
            <person name="Hatfull G.F."/>
        </authorList>
    </citation>
    <scope>NUCLEOTIDE SEQUENCE [LARGE SCALE GENOMIC DNA]</scope>
    <source>
        <strain evidence="1 2">DSM 27648</strain>
    </source>
</reference>